<dbReference type="OrthoDB" id="629407at2759"/>
<dbReference type="PRINTS" id="PR00986">
    <property type="entry name" value="TRNASYNTHVAL"/>
</dbReference>
<feature type="compositionally biased region" description="Low complexity" evidence="16">
    <location>
        <begin position="42"/>
        <end position="69"/>
    </location>
</feature>
<evidence type="ECO:0000256" key="4">
    <source>
        <dbReference type="ARBA" id="ARBA00013169"/>
    </source>
</evidence>
<dbReference type="Gene3D" id="3.40.50.620">
    <property type="entry name" value="HUPs"/>
    <property type="match status" value="2"/>
</dbReference>
<dbReference type="FunFam" id="3.40.50.620:FF:000020">
    <property type="entry name" value="Valine--tRNA ligase, mitochondrial"/>
    <property type="match status" value="1"/>
</dbReference>
<dbReference type="Gene3D" id="3.90.740.10">
    <property type="entry name" value="Valyl/Leucyl/Isoleucyl-tRNA synthetase, editing domain"/>
    <property type="match status" value="2"/>
</dbReference>
<dbReference type="NCBIfam" id="NF004349">
    <property type="entry name" value="PRK05729.1"/>
    <property type="match status" value="1"/>
</dbReference>
<dbReference type="NCBIfam" id="TIGR00422">
    <property type="entry name" value="valS"/>
    <property type="match status" value="1"/>
</dbReference>
<dbReference type="InterPro" id="IPR037118">
    <property type="entry name" value="Val-tRNA_synth_C_sf"/>
</dbReference>
<feature type="compositionally biased region" description="Low complexity" evidence="16">
    <location>
        <begin position="79"/>
        <end position="89"/>
    </location>
</feature>
<accession>A0A0C2FL28</accession>
<feature type="domain" description="Methionyl/Valyl/Leucyl/Isoleucyl-tRNA synthetase anticodon-binding" evidence="18">
    <location>
        <begin position="798"/>
        <end position="947"/>
    </location>
</feature>
<feature type="coiled-coil region" evidence="15">
    <location>
        <begin position="1011"/>
        <end position="1080"/>
    </location>
</feature>
<sequence length="1083" mass="119942">MATNPPAEAPPAQGDAAAAAAPKVKSDKEAERDRKKAEKLAKFQQKQAAQKAAAAASTASAGPAAAAAAGEKKTKAKAPKAAAAEETLAPYTNDTPAGEKKRLRSFDDPYYKSYNPVAVESAWYEYWEKAGFFEPQFGADGQESANGRFVISHPPPNVTGSLHMGHALGDSLQDIMIRYYRMKGKTTLWLPGCDHAGIATQSVVETMLYRREGKTRHDLGRDAFIKTVWDWKTQYHANINNALRKMGGSFDWSREAFTMDENLSAAVQETFVRLHEEGTIFRANRLVNWDSKLNTALSNLEVNNKELTGRTLLDVPGYAKKVEFGVIVYFKYQIAGSDETIEVATTRLETMLGDTGIAVHPQDERYKHLVGKRVVHPFIPDRVMTIVADDYVDREFGSGAVKITPAHDANDFAIGERHKLEFINILTDDGLINENGGPYAGQKRFDVRYAVAEDLKKLGLYVDKKDNPMVVPLSERSKDVVEPRLKPQWWMRMGDMAQMAVQALDDKQFQIKPESADRSFRHWMANITDWCISRQLWWGHQCPVYLAHFEGEDESDAGDNTRWFAAKTEAEALAKATKAFPGKTIRLVRDEDVLDTWFSSGLWPFSTLGWPKATPDFEKLFPTSMLETGWDILFFWIARMVMLSLKLTGQVPFYEVYCHPLVRDSDGRKMSKSLGNVISPLDVISGISLEALNESLLKGNLDPQEVQKAIKYQKTAFPAGIPECGADGLRMCLANYVTGSGDINFDIKVMHAYRRFCNKIWNASKFVLGNLAAHSAGAASFQPRATRTLGGDESLAELWILAKMNKAAKEIGHAVEEREFKNASNALYNFWYAELCDVFIENSKTIIAEGTPAQRESALQTLYSALETALLLSHPFLPFITEELWQRLPRRPQDATPSIVVAPYPEHDARLENPAAEAAYQLVLDASRGIRSLVAEYPLPKDAAVDVFVQTTNDDAHATATQEVPAIRSLLGKAGGSARITVLAPGAPRPVGCVAVQVSGAASVFLHVKGHVDLDAEIKKAQTKLSKASANAAKTRRLVGDATYKEKVAAATQEADQQRLAEQESEVQQLEQTVQQFEALKLE</sequence>
<evidence type="ECO:0000256" key="1">
    <source>
        <dbReference type="ARBA" id="ARBA00004173"/>
    </source>
</evidence>
<dbReference type="InterPro" id="IPR013155">
    <property type="entry name" value="M/V/L/I-tRNA-synth_anticd-bd"/>
</dbReference>
<dbReference type="InterPro" id="IPR033705">
    <property type="entry name" value="Anticodon_Ia_Val"/>
</dbReference>
<organism evidence="19 20">
    <name type="scientific">Sporothrix brasiliensis 5110</name>
    <dbReference type="NCBI Taxonomy" id="1398154"/>
    <lineage>
        <taxon>Eukaryota</taxon>
        <taxon>Fungi</taxon>
        <taxon>Dikarya</taxon>
        <taxon>Ascomycota</taxon>
        <taxon>Pezizomycotina</taxon>
        <taxon>Sordariomycetes</taxon>
        <taxon>Sordariomycetidae</taxon>
        <taxon>Ophiostomatales</taxon>
        <taxon>Ophiostomataceae</taxon>
        <taxon>Sporothrix</taxon>
    </lineage>
</organism>
<evidence type="ECO:0000256" key="14">
    <source>
        <dbReference type="RuleBase" id="RU363035"/>
    </source>
</evidence>
<name>A0A0C2FL28_9PEZI</name>
<keyword evidence="20" id="KW-1185">Reference proteome</keyword>
<dbReference type="GO" id="GO:0005829">
    <property type="term" value="C:cytosol"/>
    <property type="evidence" value="ECO:0007669"/>
    <property type="project" value="TreeGrafter"/>
</dbReference>
<dbReference type="GO" id="GO:0005524">
    <property type="term" value="F:ATP binding"/>
    <property type="evidence" value="ECO:0007669"/>
    <property type="project" value="UniProtKB-KW"/>
</dbReference>
<evidence type="ECO:0000313" key="20">
    <source>
        <dbReference type="Proteomes" id="UP000031575"/>
    </source>
</evidence>
<dbReference type="SUPFAM" id="SSF50677">
    <property type="entry name" value="ValRS/IleRS/LeuRS editing domain"/>
    <property type="match status" value="1"/>
</dbReference>
<feature type="domain" description="Aminoacyl-tRNA synthetase class Ia" evidence="17">
    <location>
        <begin position="123"/>
        <end position="746"/>
    </location>
</feature>
<keyword evidence="10 14" id="KW-0030">Aminoacyl-tRNA synthetase</keyword>
<comment type="subcellular location">
    <subcellularLocation>
        <location evidence="2">Cytoplasm</location>
    </subcellularLocation>
    <subcellularLocation>
        <location evidence="1">Mitochondrion</location>
    </subcellularLocation>
</comment>
<evidence type="ECO:0000259" key="17">
    <source>
        <dbReference type="Pfam" id="PF00133"/>
    </source>
</evidence>
<dbReference type="FunFam" id="1.10.730.10:FF:000009">
    <property type="entry name" value="Valine--tRNA ligase, mitochondrial"/>
    <property type="match status" value="1"/>
</dbReference>
<evidence type="ECO:0000256" key="3">
    <source>
        <dbReference type="ARBA" id="ARBA00005594"/>
    </source>
</evidence>
<dbReference type="FunFam" id="3.40.50.620:FF:000078">
    <property type="entry name" value="Valine--tRNA ligase, mitochondrial"/>
    <property type="match status" value="1"/>
</dbReference>
<dbReference type="GO" id="GO:0002161">
    <property type="term" value="F:aminoacyl-tRNA deacylase activity"/>
    <property type="evidence" value="ECO:0007669"/>
    <property type="project" value="InterPro"/>
</dbReference>
<evidence type="ECO:0000259" key="18">
    <source>
        <dbReference type="Pfam" id="PF08264"/>
    </source>
</evidence>
<comment type="similarity">
    <text evidence="3 14">Belongs to the class-I aminoacyl-tRNA synthetase family.</text>
</comment>
<feature type="compositionally biased region" description="Low complexity" evidence="16">
    <location>
        <begin position="10"/>
        <end position="22"/>
    </location>
</feature>
<evidence type="ECO:0000256" key="10">
    <source>
        <dbReference type="ARBA" id="ARBA00023146"/>
    </source>
</evidence>
<keyword evidence="8 14" id="KW-0067">ATP-binding</keyword>
<dbReference type="AlphaFoldDB" id="A0A0C2FL28"/>
<keyword evidence="5" id="KW-0963">Cytoplasm</keyword>
<dbReference type="Gene3D" id="1.10.730.10">
    <property type="entry name" value="Isoleucyl-tRNA Synthetase, Domain 1"/>
    <property type="match status" value="1"/>
</dbReference>
<evidence type="ECO:0000256" key="12">
    <source>
        <dbReference type="ARBA" id="ARBA00040837"/>
    </source>
</evidence>
<comment type="catalytic activity">
    <reaction evidence="13">
        <text>tRNA(Val) + L-valine + ATP = L-valyl-tRNA(Val) + AMP + diphosphate</text>
        <dbReference type="Rhea" id="RHEA:10704"/>
        <dbReference type="Rhea" id="RHEA-COMP:9672"/>
        <dbReference type="Rhea" id="RHEA-COMP:9708"/>
        <dbReference type="ChEBI" id="CHEBI:30616"/>
        <dbReference type="ChEBI" id="CHEBI:33019"/>
        <dbReference type="ChEBI" id="CHEBI:57762"/>
        <dbReference type="ChEBI" id="CHEBI:78442"/>
        <dbReference type="ChEBI" id="CHEBI:78537"/>
        <dbReference type="ChEBI" id="CHEBI:456215"/>
        <dbReference type="EC" id="6.1.1.9"/>
    </reaction>
</comment>
<keyword evidence="7 14" id="KW-0547">Nucleotide-binding</keyword>
<feature type="region of interest" description="Disordered" evidence="16">
    <location>
        <begin position="1"/>
        <end position="100"/>
    </location>
</feature>
<evidence type="ECO:0000256" key="11">
    <source>
        <dbReference type="ARBA" id="ARBA00029936"/>
    </source>
</evidence>
<gene>
    <name evidence="19" type="ORF">SPBR_01261</name>
</gene>
<dbReference type="InterPro" id="IPR002303">
    <property type="entry name" value="Valyl-tRNA_ligase"/>
</dbReference>
<dbReference type="Proteomes" id="UP000031575">
    <property type="component" value="Unassembled WGS sequence"/>
</dbReference>
<dbReference type="InterPro" id="IPR002300">
    <property type="entry name" value="aa-tRNA-synth_Ia"/>
</dbReference>
<dbReference type="HAMAP" id="MF_02004">
    <property type="entry name" value="Val_tRNA_synth_type1"/>
    <property type="match status" value="1"/>
</dbReference>
<protein>
    <recommendedName>
        <fullName evidence="12">Valine--tRNA ligase, mitochondrial</fullName>
        <ecNumber evidence="4">6.1.1.9</ecNumber>
    </recommendedName>
    <alternativeName>
        <fullName evidence="11">Valyl-tRNA synthetase</fullName>
    </alternativeName>
</protein>
<evidence type="ECO:0000256" key="2">
    <source>
        <dbReference type="ARBA" id="ARBA00004496"/>
    </source>
</evidence>
<dbReference type="SUPFAM" id="SSF47323">
    <property type="entry name" value="Anticodon-binding domain of a subclass of class I aminoacyl-tRNA synthetases"/>
    <property type="match status" value="1"/>
</dbReference>
<dbReference type="GO" id="GO:0004832">
    <property type="term" value="F:valine-tRNA ligase activity"/>
    <property type="evidence" value="ECO:0007669"/>
    <property type="project" value="UniProtKB-EC"/>
</dbReference>
<evidence type="ECO:0000256" key="9">
    <source>
        <dbReference type="ARBA" id="ARBA00022917"/>
    </source>
</evidence>
<dbReference type="PANTHER" id="PTHR11946">
    <property type="entry name" value="VALYL-TRNA SYNTHETASES"/>
    <property type="match status" value="1"/>
</dbReference>
<dbReference type="EMBL" id="AWTV01000007">
    <property type="protein sequence ID" value="KIH91783.1"/>
    <property type="molecule type" value="Genomic_DNA"/>
</dbReference>
<dbReference type="CDD" id="cd00817">
    <property type="entry name" value="ValRS_core"/>
    <property type="match status" value="1"/>
</dbReference>
<dbReference type="VEuPathDB" id="FungiDB:SPBR_01261"/>
<dbReference type="CDD" id="cd07962">
    <property type="entry name" value="Anticodon_Ia_Val"/>
    <property type="match status" value="1"/>
</dbReference>
<feature type="compositionally biased region" description="Basic and acidic residues" evidence="16">
    <location>
        <begin position="24"/>
        <end position="41"/>
    </location>
</feature>
<evidence type="ECO:0000256" key="16">
    <source>
        <dbReference type="SAM" id="MobiDB-lite"/>
    </source>
</evidence>
<keyword evidence="15" id="KW-0175">Coiled coil</keyword>
<evidence type="ECO:0000256" key="6">
    <source>
        <dbReference type="ARBA" id="ARBA00022598"/>
    </source>
</evidence>
<dbReference type="EC" id="6.1.1.9" evidence="4"/>
<reference evidence="19 20" key="1">
    <citation type="journal article" date="2014" name="BMC Genomics">
        <title>Comparative genomics of the major fungal agents of human and animal Sporotrichosis: Sporothrix schenckii and Sporothrix brasiliensis.</title>
        <authorList>
            <person name="Teixeira M.M."/>
            <person name="de Almeida L.G."/>
            <person name="Kubitschek-Barreira P."/>
            <person name="Alves F.L."/>
            <person name="Kioshima E.S."/>
            <person name="Abadio A.K."/>
            <person name="Fernandes L."/>
            <person name="Derengowski L.S."/>
            <person name="Ferreira K.S."/>
            <person name="Souza R.C."/>
            <person name="Ruiz J.C."/>
            <person name="de Andrade N.C."/>
            <person name="Paes H.C."/>
            <person name="Nicola A.M."/>
            <person name="Albuquerque P."/>
            <person name="Gerber A.L."/>
            <person name="Martins V.P."/>
            <person name="Peconick L.D."/>
            <person name="Neto A.V."/>
            <person name="Chaucanez C.B."/>
            <person name="Silva P.A."/>
            <person name="Cunha O.L."/>
            <person name="de Oliveira F.F."/>
            <person name="dos Santos T.C."/>
            <person name="Barros A.L."/>
            <person name="Soares M.A."/>
            <person name="de Oliveira L.M."/>
            <person name="Marini M.M."/>
            <person name="Villalobos-Duno H."/>
            <person name="Cunha M.M."/>
            <person name="de Hoog S."/>
            <person name="da Silveira J.F."/>
            <person name="Henrissat B."/>
            <person name="Nino-Vega G.A."/>
            <person name="Cisalpino P.S."/>
            <person name="Mora-Montes H.M."/>
            <person name="Almeida S.R."/>
            <person name="Stajich J.E."/>
            <person name="Lopes-Bezerra L.M."/>
            <person name="Vasconcelos A.T."/>
            <person name="Felipe M.S."/>
        </authorList>
    </citation>
    <scope>NUCLEOTIDE SEQUENCE [LARGE SCALE GENOMIC DNA]</scope>
    <source>
        <strain evidence="19 20">5110</strain>
    </source>
</reference>
<proteinExistence type="inferred from homology"/>
<dbReference type="PROSITE" id="PS00178">
    <property type="entry name" value="AA_TRNA_LIGASE_I"/>
    <property type="match status" value="1"/>
</dbReference>
<dbReference type="GO" id="GO:0005739">
    <property type="term" value="C:mitochondrion"/>
    <property type="evidence" value="ECO:0007669"/>
    <property type="project" value="UniProtKB-SubCell"/>
</dbReference>
<dbReference type="Pfam" id="PF00133">
    <property type="entry name" value="tRNA-synt_1"/>
    <property type="match status" value="1"/>
</dbReference>
<dbReference type="InterPro" id="IPR009080">
    <property type="entry name" value="tRNAsynth_Ia_anticodon-bd"/>
</dbReference>
<evidence type="ECO:0000256" key="7">
    <source>
        <dbReference type="ARBA" id="ARBA00022741"/>
    </source>
</evidence>
<evidence type="ECO:0000256" key="5">
    <source>
        <dbReference type="ARBA" id="ARBA00022490"/>
    </source>
</evidence>
<dbReference type="Pfam" id="PF08264">
    <property type="entry name" value="Anticodon_1"/>
    <property type="match status" value="1"/>
</dbReference>
<evidence type="ECO:0000256" key="13">
    <source>
        <dbReference type="ARBA" id="ARBA00047552"/>
    </source>
</evidence>
<dbReference type="PANTHER" id="PTHR11946:SF109">
    <property type="entry name" value="VALINE--TRNA LIGASE"/>
    <property type="match status" value="1"/>
</dbReference>
<keyword evidence="9 14" id="KW-0648">Protein biosynthesis</keyword>
<comment type="caution">
    <text evidence="19">The sequence shown here is derived from an EMBL/GenBank/DDBJ whole genome shotgun (WGS) entry which is preliminary data.</text>
</comment>
<dbReference type="RefSeq" id="XP_040619793.1">
    <property type="nucleotide sequence ID" value="XM_040759572.1"/>
</dbReference>
<dbReference type="InterPro" id="IPR009008">
    <property type="entry name" value="Val/Leu/Ile-tRNA-synth_edit"/>
</dbReference>
<evidence type="ECO:0000256" key="15">
    <source>
        <dbReference type="SAM" id="Coils"/>
    </source>
</evidence>
<dbReference type="HOGENOM" id="CLU_001493_0_1_1"/>
<dbReference type="SUPFAM" id="SSF52374">
    <property type="entry name" value="Nucleotidylyl transferase"/>
    <property type="match status" value="1"/>
</dbReference>
<dbReference type="GO" id="GO:1990825">
    <property type="term" value="F:sequence-specific mRNA binding"/>
    <property type="evidence" value="ECO:0007669"/>
    <property type="project" value="EnsemblFungi"/>
</dbReference>
<dbReference type="InterPro" id="IPR014729">
    <property type="entry name" value="Rossmann-like_a/b/a_fold"/>
</dbReference>
<dbReference type="InterPro" id="IPR001412">
    <property type="entry name" value="aa-tRNA-synth_I_CS"/>
</dbReference>
<dbReference type="GeneID" id="63674493"/>
<dbReference type="FunFam" id="3.90.740.10:FF:000005">
    <property type="entry name" value="Valine--tRNA ligase, mitochondrial"/>
    <property type="match status" value="1"/>
</dbReference>
<dbReference type="Gene3D" id="1.10.287.380">
    <property type="entry name" value="Valyl-tRNA synthetase, C-terminal domain"/>
    <property type="match status" value="1"/>
</dbReference>
<evidence type="ECO:0000256" key="8">
    <source>
        <dbReference type="ARBA" id="ARBA00022840"/>
    </source>
</evidence>
<keyword evidence="6 14" id="KW-0436">Ligase</keyword>
<evidence type="ECO:0000313" key="19">
    <source>
        <dbReference type="EMBL" id="KIH91783.1"/>
    </source>
</evidence>
<dbReference type="GO" id="GO:0006438">
    <property type="term" value="P:valyl-tRNA aminoacylation"/>
    <property type="evidence" value="ECO:0007669"/>
    <property type="project" value="EnsemblFungi"/>
</dbReference>